<feature type="region of interest" description="Disordered" evidence="1">
    <location>
        <begin position="439"/>
        <end position="826"/>
    </location>
</feature>
<feature type="compositionally biased region" description="Polar residues" evidence="1">
    <location>
        <begin position="550"/>
        <end position="596"/>
    </location>
</feature>
<accession>A0A010R0F6</accession>
<dbReference type="EMBL" id="JARH01000333">
    <property type="protein sequence ID" value="EXF82255.1"/>
    <property type="molecule type" value="Genomic_DNA"/>
</dbReference>
<keyword evidence="3" id="KW-1185">Reference proteome</keyword>
<feature type="compositionally biased region" description="Polar residues" evidence="1">
    <location>
        <begin position="646"/>
        <end position="655"/>
    </location>
</feature>
<dbReference type="OrthoDB" id="3439935at2759"/>
<evidence type="ECO:0000256" key="1">
    <source>
        <dbReference type="SAM" id="MobiDB-lite"/>
    </source>
</evidence>
<proteinExistence type="predicted"/>
<feature type="compositionally biased region" description="Low complexity" evidence="1">
    <location>
        <begin position="699"/>
        <end position="751"/>
    </location>
</feature>
<dbReference type="eggNOG" id="ENOG502QQ65">
    <property type="taxonomic scope" value="Eukaryota"/>
</dbReference>
<dbReference type="STRING" id="1445577.A0A010R0F6"/>
<reference evidence="2 3" key="1">
    <citation type="submission" date="2014-02" db="EMBL/GenBank/DDBJ databases">
        <title>The genome sequence of Colletotrichum fioriniae PJ7.</title>
        <authorList>
            <person name="Baroncelli R."/>
            <person name="Thon M.R."/>
        </authorList>
    </citation>
    <scope>NUCLEOTIDE SEQUENCE [LARGE SCALE GENOMIC DNA]</scope>
    <source>
        <strain evidence="2 3">PJ7</strain>
    </source>
</reference>
<feature type="compositionally biased region" description="Basic residues" evidence="1">
    <location>
        <begin position="117"/>
        <end position="128"/>
    </location>
</feature>
<feature type="compositionally biased region" description="Basic and acidic residues" evidence="1">
    <location>
        <begin position="201"/>
        <end position="210"/>
    </location>
</feature>
<name>A0A010R0F6_9PEZI</name>
<organism evidence="2 3">
    <name type="scientific">Colletotrichum fioriniae PJ7</name>
    <dbReference type="NCBI Taxonomy" id="1445577"/>
    <lineage>
        <taxon>Eukaryota</taxon>
        <taxon>Fungi</taxon>
        <taxon>Dikarya</taxon>
        <taxon>Ascomycota</taxon>
        <taxon>Pezizomycotina</taxon>
        <taxon>Sordariomycetes</taxon>
        <taxon>Hypocreomycetidae</taxon>
        <taxon>Glomerellales</taxon>
        <taxon>Glomerellaceae</taxon>
        <taxon>Colletotrichum</taxon>
        <taxon>Colletotrichum acutatum species complex</taxon>
    </lineage>
</organism>
<gene>
    <name evidence="2" type="ORF">CFIO01_03189</name>
</gene>
<evidence type="ECO:0000313" key="2">
    <source>
        <dbReference type="EMBL" id="EXF82255.1"/>
    </source>
</evidence>
<feature type="compositionally biased region" description="Acidic residues" evidence="1">
    <location>
        <begin position="135"/>
        <end position="147"/>
    </location>
</feature>
<sequence>MTRNTRSSTLCEWALGVSVEEYCNSIERRRRKKSSSRQRICVEISTDDESEEDTVKITYPRANRNKESLGSGSKKVRFEKASPKPALKAVDSEAESKDKKKSETTDGTSESESEAKSKKKRGVKAAKKKVVDSSSETETDEAEEEETPAPLKKKTQEKTKKDSIRKLSKTKDSATPADTEPNNVGPTVKKVRNKNAGAKTNETKKVDKPQKVMPEAALSPHLRRPNLIMPIRAEVVQVEHTIEGVEDPRPNAFHDPQHGVVRVYHGPAYGNPYGLLYPARDPNKAPLPMGVPHPLQNPYFYGFANPSNPGDNHFKGQSPWGSMPVTCMPGGPPVMAAVDPMQMGMQMPPWWVPMSPKGLSPKGSPKPVMSGAIPVDAASTTGAKNKEKGWDTNVGPQQTKAASPLTKVASPNNVAPASPININLTVNPNTPWAAFASDLSKKSTPNKNGSQNGSKVNGGGSNGSKNSWGSKKTADWQPLGSGQHPDLAWGNTPTKSQGSNNWSNKGSNKGSNSGWTKIGDANNDSWGATGGSGSNSGWNTTNTGQANDPWGTSGNTQSNDAQTTSGGDGWTATNGTAWDNTGNMNKDGWGTSNTQAADPWPNSGGDYSNNWGTGSNHSNSKKSNNSQNGNGSNRSVSGQAKAATNWDGQGNNVGYSGSERKVSNSSNKSSKSKKTSPPPPSTNAGWDNNAGPSTNSPVGNSSNKSNGNKNSKNTSKGDTWATTSNSAWTTDNNAGPTTKNSPHNSQSSKKSSGSKREKTDQWVSAGSGAGWGPETTSGEVNFGPTATEMSKTSSSSKSMPGAWDTNIPPWGDPTLAQSTGGAADQW</sequence>
<protein>
    <submittedName>
        <fullName evidence="2">Uncharacterized protein</fullName>
    </submittedName>
</protein>
<feature type="compositionally biased region" description="Basic and acidic residues" evidence="1">
    <location>
        <begin position="90"/>
        <end position="104"/>
    </location>
</feature>
<comment type="caution">
    <text evidence="2">The sequence shown here is derived from an EMBL/GenBank/DDBJ whole genome shotgun (WGS) entry which is preliminary data.</text>
</comment>
<feature type="compositionally biased region" description="Low complexity" evidence="1">
    <location>
        <begin position="498"/>
        <end position="515"/>
    </location>
</feature>
<evidence type="ECO:0000313" key="3">
    <source>
        <dbReference type="Proteomes" id="UP000020467"/>
    </source>
</evidence>
<feature type="region of interest" description="Disordered" evidence="1">
    <location>
        <begin position="380"/>
        <end position="412"/>
    </location>
</feature>
<feature type="compositionally biased region" description="Polar residues" evidence="1">
    <location>
        <begin position="684"/>
        <end position="698"/>
    </location>
</feature>
<feature type="region of interest" description="Disordered" evidence="1">
    <location>
        <begin position="27"/>
        <end position="219"/>
    </location>
</feature>
<feature type="compositionally biased region" description="Low complexity" evidence="1">
    <location>
        <begin position="446"/>
        <end position="455"/>
    </location>
</feature>
<dbReference type="KEGG" id="cfj:CFIO01_03189"/>
<feature type="compositionally biased region" description="Low complexity" evidence="1">
    <location>
        <begin position="612"/>
        <end position="638"/>
    </location>
</feature>
<dbReference type="Proteomes" id="UP000020467">
    <property type="component" value="Unassembled WGS sequence"/>
</dbReference>
<dbReference type="HOGENOM" id="CLU_341311_0_0_1"/>
<feature type="compositionally biased region" description="Low complexity" evidence="1">
    <location>
        <begin position="535"/>
        <end position="544"/>
    </location>
</feature>
<feature type="compositionally biased region" description="Basic and acidic residues" evidence="1">
    <location>
        <begin position="154"/>
        <end position="172"/>
    </location>
</feature>
<dbReference type="AlphaFoldDB" id="A0A010R0F6"/>